<keyword evidence="2" id="KW-0732">Signal</keyword>
<dbReference type="Pfam" id="PF07209">
    <property type="entry name" value="DUF1415"/>
    <property type="match status" value="1"/>
</dbReference>
<evidence type="ECO:0000313" key="3">
    <source>
        <dbReference type="EMBL" id="CAI4000573.1"/>
    </source>
</evidence>
<dbReference type="Proteomes" id="UP001152797">
    <property type="component" value="Unassembled WGS sequence"/>
</dbReference>
<evidence type="ECO:0000256" key="2">
    <source>
        <dbReference type="SAM" id="SignalP"/>
    </source>
</evidence>
<reference evidence="3" key="1">
    <citation type="submission" date="2022-10" db="EMBL/GenBank/DDBJ databases">
        <authorList>
            <person name="Chen Y."/>
            <person name="Dougan E. K."/>
            <person name="Chan C."/>
            <person name="Rhodes N."/>
            <person name="Thang M."/>
        </authorList>
    </citation>
    <scope>NUCLEOTIDE SEQUENCE</scope>
</reference>
<dbReference type="EMBL" id="CAMXCT010002802">
    <property type="protein sequence ID" value="CAI4000573.1"/>
    <property type="molecule type" value="Genomic_DNA"/>
</dbReference>
<feature type="signal peptide" evidence="2">
    <location>
        <begin position="1"/>
        <end position="27"/>
    </location>
</feature>
<evidence type="ECO:0000256" key="1">
    <source>
        <dbReference type="SAM" id="MobiDB-lite"/>
    </source>
</evidence>
<dbReference type="InterPro" id="IPR009858">
    <property type="entry name" value="DUF1415"/>
</dbReference>
<accession>A0A9P1CZA6</accession>
<gene>
    <name evidence="3" type="ORF">C1SCF055_LOCUS26682</name>
</gene>
<organism evidence="3">
    <name type="scientific">Cladocopium goreaui</name>
    <dbReference type="NCBI Taxonomy" id="2562237"/>
    <lineage>
        <taxon>Eukaryota</taxon>
        <taxon>Sar</taxon>
        <taxon>Alveolata</taxon>
        <taxon>Dinophyceae</taxon>
        <taxon>Suessiales</taxon>
        <taxon>Symbiodiniaceae</taxon>
        <taxon>Cladocopium</taxon>
    </lineage>
</organism>
<feature type="region of interest" description="Disordered" evidence="1">
    <location>
        <begin position="231"/>
        <end position="257"/>
    </location>
</feature>
<dbReference type="OrthoDB" id="430774at2759"/>
<evidence type="ECO:0000313" key="5">
    <source>
        <dbReference type="EMBL" id="CAL4787885.1"/>
    </source>
</evidence>
<dbReference type="EMBL" id="CAMXCT030002802">
    <property type="protein sequence ID" value="CAL4787885.1"/>
    <property type="molecule type" value="Genomic_DNA"/>
</dbReference>
<reference evidence="4" key="2">
    <citation type="submission" date="2024-04" db="EMBL/GenBank/DDBJ databases">
        <authorList>
            <person name="Chen Y."/>
            <person name="Shah S."/>
            <person name="Dougan E. K."/>
            <person name="Thang M."/>
            <person name="Chan C."/>
        </authorList>
    </citation>
    <scope>NUCLEOTIDE SEQUENCE [LARGE SCALE GENOMIC DNA]</scope>
</reference>
<comment type="caution">
    <text evidence="3">The sequence shown here is derived from an EMBL/GenBank/DDBJ whole genome shotgun (WGS) entry which is preliminary data.</text>
</comment>
<dbReference type="EMBL" id="CAMXCT020002802">
    <property type="protein sequence ID" value="CAL1153948.1"/>
    <property type="molecule type" value="Genomic_DNA"/>
</dbReference>
<protein>
    <submittedName>
        <fullName evidence="5">E3 ubiquitin-protein ligase HERC6</fullName>
    </submittedName>
</protein>
<evidence type="ECO:0000313" key="6">
    <source>
        <dbReference type="Proteomes" id="UP001152797"/>
    </source>
</evidence>
<feature type="chain" id="PRO_5043270981" evidence="2">
    <location>
        <begin position="28"/>
        <end position="257"/>
    </location>
</feature>
<sequence length="257" mass="28941">MPWDARRLRWPAIFLALSLGSQGPGFAQPDPVLHSTLRWIKGHVAKGPPQLCPWALRARPLRLQHGRQSGAQMGELVELLRSEGEELLNCAESTWPTSLVVLSHEDFAGKAGLMTFSQLWRQVEDVKKDALHLLAFHPCREDRGPGCRANPLDAGHFSVRAPWPTLQLLRSVDLQRARAEWLRSGAPGPGALALLLRNKAQLRQLGRRQLQQRFEELRDLSHLGRDDAGVLRLDRDENGDKDPQVPDLMEKGWRAVE</sequence>
<dbReference type="AlphaFoldDB" id="A0A9P1CZA6"/>
<keyword evidence="6" id="KW-1185">Reference proteome</keyword>
<evidence type="ECO:0000313" key="4">
    <source>
        <dbReference type="EMBL" id="CAL1153948.1"/>
    </source>
</evidence>
<proteinExistence type="predicted"/>
<name>A0A9P1CZA6_9DINO</name>